<dbReference type="OrthoDB" id="195526at2"/>
<dbReference type="RefSeq" id="WP_104432928.1">
    <property type="nucleotide sequence ID" value="NZ_PTJD01000007.1"/>
</dbReference>
<keyword evidence="1" id="KW-0732">Signal</keyword>
<dbReference type="AlphaFoldDB" id="A0A2S6IKB2"/>
<dbReference type="Proteomes" id="UP000239485">
    <property type="component" value="Unassembled WGS sequence"/>
</dbReference>
<dbReference type="CDD" id="cd08589">
    <property type="entry name" value="PI-PLCc_SaPLC1_like"/>
    <property type="match status" value="1"/>
</dbReference>
<dbReference type="Pfam" id="PF16670">
    <property type="entry name" value="PI-PLC-C1"/>
    <property type="match status" value="1"/>
</dbReference>
<sequence length="396" mass="42329">MSTSTRSRGARLAAAAAATALAGAVLAVSPATASPTDRGAVAAPEGHGDQGLRLHHLQVVGSHNSYHRELPRDEQALQVHFRPEARDLFYSHADIPVQLEQQAVRSLELDLFPDPAGGLYRHPLLRKVAGKGPLADPAWSQPGTKVLHIADFDYGTTCVTLLRCLREVEAWSEANPGHVPLPILLELKESDDAVEAFGGVQSPPWDAARLDALDAEIRSVFGEEDMITPDDVRRPGRTLNESVLAGRWPRVAEARGQVLFLLDSEPGPVRDAYRAGRPSLQGRVMFTNGEPGAPDTAFLRRNDPAADGAEIAAPVRQGYLVRTRADVPLRTVLTGDTTQREAAFASGAHVVSTDFPAAGMAARYGSDYVAQLPGGAVARCNPVTAPRRCALAVPEP</sequence>
<keyword evidence="3" id="KW-1185">Reference proteome</keyword>
<feature type="signal peptide" evidence="1">
    <location>
        <begin position="1"/>
        <end position="33"/>
    </location>
</feature>
<organism evidence="2 3">
    <name type="scientific">Kineococcus xinjiangensis</name>
    <dbReference type="NCBI Taxonomy" id="512762"/>
    <lineage>
        <taxon>Bacteria</taxon>
        <taxon>Bacillati</taxon>
        <taxon>Actinomycetota</taxon>
        <taxon>Actinomycetes</taxon>
        <taxon>Kineosporiales</taxon>
        <taxon>Kineosporiaceae</taxon>
        <taxon>Kineococcus</taxon>
    </lineage>
</organism>
<dbReference type="EMBL" id="PTJD01000007">
    <property type="protein sequence ID" value="PPK94616.1"/>
    <property type="molecule type" value="Genomic_DNA"/>
</dbReference>
<accession>A0A2S6IKB2</accession>
<dbReference type="GO" id="GO:0008081">
    <property type="term" value="F:phosphoric diester hydrolase activity"/>
    <property type="evidence" value="ECO:0007669"/>
    <property type="project" value="InterPro"/>
</dbReference>
<gene>
    <name evidence="2" type="ORF">CLV92_107119</name>
</gene>
<comment type="caution">
    <text evidence="2">The sequence shown here is derived from an EMBL/GenBank/DDBJ whole genome shotgun (WGS) entry which is preliminary data.</text>
</comment>
<evidence type="ECO:0000313" key="2">
    <source>
        <dbReference type="EMBL" id="PPK94616.1"/>
    </source>
</evidence>
<dbReference type="Gene3D" id="3.20.20.190">
    <property type="entry name" value="Phosphatidylinositol (PI) phosphodiesterase"/>
    <property type="match status" value="1"/>
</dbReference>
<name>A0A2S6IKB2_9ACTN</name>
<dbReference type="InterPro" id="IPR006311">
    <property type="entry name" value="TAT_signal"/>
</dbReference>
<dbReference type="InterPro" id="IPR032075">
    <property type="entry name" value="PI-PLC-C1"/>
</dbReference>
<feature type="chain" id="PRO_5018065158" evidence="1">
    <location>
        <begin position="34"/>
        <end position="396"/>
    </location>
</feature>
<dbReference type="PROSITE" id="PS51318">
    <property type="entry name" value="TAT"/>
    <property type="match status" value="1"/>
</dbReference>
<protein>
    <submittedName>
        <fullName evidence="2">Calcium-dependent phosphoinositide phospholipase C</fullName>
    </submittedName>
</protein>
<evidence type="ECO:0000313" key="3">
    <source>
        <dbReference type="Proteomes" id="UP000239485"/>
    </source>
</evidence>
<dbReference type="InterPro" id="IPR017946">
    <property type="entry name" value="PLC-like_Pdiesterase_TIM-brl"/>
</dbReference>
<dbReference type="SUPFAM" id="SSF51695">
    <property type="entry name" value="PLC-like phosphodiesterases"/>
    <property type="match status" value="1"/>
</dbReference>
<evidence type="ECO:0000256" key="1">
    <source>
        <dbReference type="SAM" id="SignalP"/>
    </source>
</evidence>
<reference evidence="2 3" key="1">
    <citation type="submission" date="2018-02" db="EMBL/GenBank/DDBJ databases">
        <title>Genomic Encyclopedia of Archaeal and Bacterial Type Strains, Phase II (KMG-II): from individual species to whole genera.</title>
        <authorList>
            <person name="Goeker M."/>
        </authorList>
    </citation>
    <scope>NUCLEOTIDE SEQUENCE [LARGE SCALE GENOMIC DNA]</scope>
    <source>
        <strain evidence="2 3">DSM 22857</strain>
    </source>
</reference>
<dbReference type="GO" id="GO:0006629">
    <property type="term" value="P:lipid metabolic process"/>
    <property type="evidence" value="ECO:0007669"/>
    <property type="project" value="InterPro"/>
</dbReference>
<proteinExistence type="predicted"/>